<sequence>NRNKMCHKFSLIALIGILVVFSLVSAETNVKQCKDTTKPTPLMVDIKGCTQIPCDVYKGQTTVVQVHFVSTKDNIHKLTAKCYATALGITVPYELPDDVADVCQNLLYEAMCPLYATEDVVYDFQFYVDQYYPEIPATIELNLVDKDNDVITCFSASIRVRKGTATNNVNGLEAAEPFLFKNDIKKTFHLI</sequence>
<feature type="non-terminal residue" evidence="8">
    <location>
        <position position="1"/>
    </location>
</feature>
<keyword evidence="3" id="KW-0964">Secreted</keyword>
<dbReference type="Pfam" id="PF02221">
    <property type="entry name" value="E1_DerP2_DerF2"/>
    <property type="match status" value="1"/>
</dbReference>
<evidence type="ECO:0000313" key="8">
    <source>
        <dbReference type="EMBL" id="JAC56502.1"/>
    </source>
</evidence>
<dbReference type="InterPro" id="IPR033916">
    <property type="entry name" value="ML_Npc2-like"/>
</dbReference>
<evidence type="ECO:0000259" key="7">
    <source>
        <dbReference type="SMART" id="SM00737"/>
    </source>
</evidence>
<evidence type="ECO:0000256" key="6">
    <source>
        <dbReference type="SAM" id="SignalP"/>
    </source>
</evidence>
<keyword evidence="5" id="KW-1015">Disulfide bond</keyword>
<feature type="signal peptide" evidence="6">
    <location>
        <begin position="1"/>
        <end position="26"/>
    </location>
</feature>
<evidence type="ECO:0000256" key="3">
    <source>
        <dbReference type="ARBA" id="ARBA00022525"/>
    </source>
</evidence>
<dbReference type="PANTHER" id="PTHR11306:SF36">
    <property type="entry name" value="NIEMANN-PICK TYPE C-2C-RELATED"/>
    <property type="match status" value="1"/>
</dbReference>
<evidence type="ECO:0000256" key="1">
    <source>
        <dbReference type="ARBA" id="ARBA00004613"/>
    </source>
</evidence>
<evidence type="ECO:0000256" key="5">
    <source>
        <dbReference type="ARBA" id="ARBA00023157"/>
    </source>
</evidence>
<feature type="domain" description="MD-2-related lipid-recognition" evidence="7">
    <location>
        <begin position="30"/>
        <end position="158"/>
    </location>
</feature>
<dbReference type="GO" id="GO:0032367">
    <property type="term" value="P:intracellular cholesterol transport"/>
    <property type="evidence" value="ECO:0007669"/>
    <property type="project" value="InterPro"/>
</dbReference>
<reference evidence="8" key="1">
    <citation type="journal article" date="2014" name="BMC Genomics">
        <title>Characterizing the developmental transcriptome of the oriental fruit fly, Bactrocera dorsalis (Diptera: Tephritidae) through comparative genomic analysis with Drosophila melanogaster utilizing modENCODE datasets.</title>
        <authorList>
            <person name="Geib S.M."/>
            <person name="Calla B."/>
            <person name="Hall B."/>
            <person name="Hou S."/>
            <person name="Manoukis N.C."/>
        </authorList>
    </citation>
    <scope>NUCLEOTIDE SEQUENCE</scope>
    <source>
        <strain evidence="8">Punador</strain>
    </source>
</reference>
<proteinExistence type="inferred from homology"/>
<dbReference type="Gene3D" id="2.60.40.770">
    <property type="match status" value="1"/>
</dbReference>
<keyword evidence="4 6" id="KW-0732">Signal</keyword>
<dbReference type="CDD" id="cd00916">
    <property type="entry name" value="Npc2_like"/>
    <property type="match status" value="1"/>
</dbReference>
<dbReference type="InterPro" id="IPR003172">
    <property type="entry name" value="ML_dom"/>
</dbReference>
<evidence type="ECO:0000256" key="2">
    <source>
        <dbReference type="ARBA" id="ARBA00006370"/>
    </source>
</evidence>
<name>A0A034WQ82_BACDO</name>
<dbReference type="SMART" id="SM00737">
    <property type="entry name" value="ML"/>
    <property type="match status" value="1"/>
</dbReference>
<dbReference type="SUPFAM" id="SSF81296">
    <property type="entry name" value="E set domains"/>
    <property type="match status" value="1"/>
</dbReference>
<evidence type="ECO:0000256" key="4">
    <source>
        <dbReference type="ARBA" id="ARBA00022729"/>
    </source>
</evidence>
<dbReference type="PANTHER" id="PTHR11306">
    <property type="entry name" value="NIEMANN PICK TYPE C2 PROTEIN NPC2-RELATED"/>
    <property type="match status" value="1"/>
</dbReference>
<dbReference type="GO" id="GO:0032934">
    <property type="term" value="F:sterol binding"/>
    <property type="evidence" value="ECO:0007669"/>
    <property type="project" value="InterPro"/>
</dbReference>
<dbReference type="FunFam" id="2.60.40.770:FF:000001">
    <property type="entry name" value="NPC intracellular cholesterol transporter 2"/>
    <property type="match status" value="1"/>
</dbReference>
<dbReference type="GO" id="GO:0005576">
    <property type="term" value="C:extracellular region"/>
    <property type="evidence" value="ECO:0007669"/>
    <property type="project" value="UniProtKB-SubCell"/>
</dbReference>
<protein>
    <submittedName>
        <fullName evidence="8">Epididymal secretory protein E1</fullName>
    </submittedName>
</protein>
<dbReference type="InterPro" id="IPR014756">
    <property type="entry name" value="Ig_E-set"/>
</dbReference>
<comment type="subcellular location">
    <subcellularLocation>
        <location evidence="1">Secreted</location>
    </subcellularLocation>
</comment>
<dbReference type="InterPro" id="IPR039670">
    <property type="entry name" value="NPC2-like"/>
</dbReference>
<feature type="chain" id="PRO_5001562992" evidence="6">
    <location>
        <begin position="27"/>
        <end position="191"/>
    </location>
</feature>
<dbReference type="EMBL" id="GAKP01002450">
    <property type="protein sequence ID" value="JAC56502.1"/>
    <property type="molecule type" value="Transcribed_RNA"/>
</dbReference>
<dbReference type="OrthoDB" id="6489092at2759"/>
<gene>
    <name evidence="8" type="primary">NPC2</name>
</gene>
<accession>A0A034WQ82</accession>
<comment type="similarity">
    <text evidence="2">Belongs to the NPC2 family.</text>
</comment>
<dbReference type="AlphaFoldDB" id="A0A034WQ82"/>
<organism evidence="8">
    <name type="scientific">Bactrocera dorsalis</name>
    <name type="common">Oriental fruit fly</name>
    <name type="synonym">Dacus dorsalis</name>
    <dbReference type="NCBI Taxonomy" id="27457"/>
    <lineage>
        <taxon>Eukaryota</taxon>
        <taxon>Metazoa</taxon>
        <taxon>Ecdysozoa</taxon>
        <taxon>Arthropoda</taxon>
        <taxon>Hexapoda</taxon>
        <taxon>Insecta</taxon>
        <taxon>Pterygota</taxon>
        <taxon>Neoptera</taxon>
        <taxon>Endopterygota</taxon>
        <taxon>Diptera</taxon>
        <taxon>Brachycera</taxon>
        <taxon>Muscomorpha</taxon>
        <taxon>Tephritoidea</taxon>
        <taxon>Tephritidae</taxon>
        <taxon>Bactrocera</taxon>
        <taxon>Bactrocera</taxon>
    </lineage>
</organism>